<evidence type="ECO:0000256" key="1">
    <source>
        <dbReference type="ARBA" id="ARBA00022499"/>
    </source>
</evidence>
<organism evidence="7 8">
    <name type="scientific">Porites evermanni</name>
    <dbReference type="NCBI Taxonomy" id="104178"/>
    <lineage>
        <taxon>Eukaryota</taxon>
        <taxon>Metazoa</taxon>
        <taxon>Cnidaria</taxon>
        <taxon>Anthozoa</taxon>
        <taxon>Hexacorallia</taxon>
        <taxon>Scleractinia</taxon>
        <taxon>Fungiina</taxon>
        <taxon>Poritidae</taxon>
        <taxon>Porites</taxon>
    </lineage>
</organism>
<feature type="compositionally biased region" description="Basic and acidic residues" evidence="5">
    <location>
        <begin position="88"/>
        <end position="101"/>
    </location>
</feature>
<evidence type="ECO:0000256" key="3">
    <source>
        <dbReference type="ARBA" id="ARBA00022843"/>
    </source>
</evidence>
<dbReference type="PANTHER" id="PTHR46963:SF2">
    <property type="match status" value="1"/>
</dbReference>
<feature type="region of interest" description="Disordered" evidence="5">
    <location>
        <begin position="80"/>
        <end position="101"/>
    </location>
</feature>
<keyword evidence="3" id="KW-0832">Ubl conjugation</keyword>
<dbReference type="SUPFAM" id="SSF56349">
    <property type="entry name" value="DNA breaking-rejoining enzymes"/>
    <property type="match status" value="1"/>
</dbReference>
<evidence type="ECO:0000256" key="2">
    <source>
        <dbReference type="ARBA" id="ARBA00022553"/>
    </source>
</evidence>
<evidence type="ECO:0000256" key="5">
    <source>
        <dbReference type="SAM" id="MobiDB-lite"/>
    </source>
</evidence>
<reference evidence="7 8" key="1">
    <citation type="submission" date="2022-05" db="EMBL/GenBank/DDBJ databases">
        <authorList>
            <consortium name="Genoscope - CEA"/>
            <person name="William W."/>
        </authorList>
    </citation>
    <scope>NUCLEOTIDE SEQUENCE [LARGE SCALE GENOMIC DNA]</scope>
</reference>
<keyword evidence="2" id="KW-0597">Phosphoprotein</keyword>
<protein>
    <recommendedName>
        <fullName evidence="6">ZMYM2-like/QRICH1 C-terminal domain-containing protein</fullName>
    </recommendedName>
</protein>
<evidence type="ECO:0000259" key="6">
    <source>
        <dbReference type="Pfam" id="PF12012"/>
    </source>
</evidence>
<feature type="domain" description="ZMYM2-like/QRICH1 C-terminal" evidence="6">
    <location>
        <begin position="77"/>
        <end position="157"/>
    </location>
</feature>
<dbReference type="InterPro" id="IPR042838">
    <property type="entry name" value="KIAA1958"/>
</dbReference>
<dbReference type="PANTHER" id="PTHR46963">
    <property type="entry name" value="SIMILAR TO RIKEN CDNA E130308A19"/>
    <property type="match status" value="1"/>
</dbReference>
<sequence length="215" mass="24472">ESRAIENIPANELDLLFFQRYLHEKGSLINILKDNEFSKSREVLAAKRKNLVRQGKGNCPNATRELTEAEEDALFENGHKTRAGQDGGHQRAFEPKAHESNNKSRCPVEFYKAFRSHRPEAMLEPDAPFYLAINHRRKPSDKVWYLDRPLGKNEISGKFLKDAFAAAKLDDTNKKKVSNHSVRKTSVGRLLEADVQPNFVAQLSGHKNLKSLDSY</sequence>
<dbReference type="InterPro" id="IPR011010">
    <property type="entry name" value="DNA_brk_join_enz"/>
</dbReference>
<feature type="non-terminal residue" evidence="7">
    <location>
        <position position="215"/>
    </location>
</feature>
<evidence type="ECO:0000313" key="7">
    <source>
        <dbReference type="EMBL" id="CAH3039920.1"/>
    </source>
</evidence>
<keyword evidence="1" id="KW-1017">Isopeptide bond</keyword>
<keyword evidence="4" id="KW-0233">DNA recombination</keyword>
<comment type="caution">
    <text evidence="7">The sequence shown here is derived from an EMBL/GenBank/DDBJ whole genome shotgun (WGS) entry which is preliminary data.</text>
</comment>
<name>A0ABN8N4T7_9CNID</name>
<dbReference type="Pfam" id="PF12012">
    <property type="entry name" value="DUF3504"/>
    <property type="match status" value="1"/>
</dbReference>
<dbReference type="EMBL" id="CALNXI010000719">
    <property type="protein sequence ID" value="CAH3039920.1"/>
    <property type="molecule type" value="Genomic_DNA"/>
</dbReference>
<gene>
    <name evidence="7" type="ORF">PEVE_00039997</name>
</gene>
<evidence type="ECO:0000313" key="8">
    <source>
        <dbReference type="Proteomes" id="UP001159427"/>
    </source>
</evidence>
<dbReference type="Proteomes" id="UP001159427">
    <property type="component" value="Unassembled WGS sequence"/>
</dbReference>
<dbReference type="InterPro" id="IPR013762">
    <property type="entry name" value="Integrase-like_cat_sf"/>
</dbReference>
<accession>A0ABN8N4T7</accession>
<evidence type="ECO:0000256" key="4">
    <source>
        <dbReference type="ARBA" id="ARBA00023172"/>
    </source>
</evidence>
<proteinExistence type="predicted"/>
<keyword evidence="8" id="KW-1185">Reference proteome</keyword>
<dbReference type="Gene3D" id="1.10.443.10">
    <property type="entry name" value="Intergrase catalytic core"/>
    <property type="match status" value="1"/>
</dbReference>
<feature type="non-terminal residue" evidence="7">
    <location>
        <position position="1"/>
    </location>
</feature>
<dbReference type="InterPro" id="IPR021893">
    <property type="entry name" value="ZMYM2-like_C"/>
</dbReference>